<dbReference type="AlphaFoldDB" id="A0A449B5Q7"/>
<keyword evidence="5" id="KW-1185">Reference proteome</keyword>
<evidence type="ECO:0000313" key="5">
    <source>
        <dbReference type="Proteomes" id="UP000289497"/>
    </source>
</evidence>
<proteinExistence type="predicted"/>
<protein>
    <recommendedName>
        <fullName evidence="3">DUF31 domain-containing protein</fullName>
    </recommendedName>
</protein>
<keyword evidence="2" id="KW-0732">Signal</keyword>
<dbReference type="Pfam" id="PF01732">
    <property type="entry name" value="Mycop_pep_DUF31"/>
    <property type="match status" value="1"/>
</dbReference>
<feature type="compositionally biased region" description="Low complexity" evidence="1">
    <location>
        <begin position="42"/>
        <end position="57"/>
    </location>
</feature>
<gene>
    <name evidence="4" type="ORF">NCTC10179_00097</name>
</gene>
<name>A0A449B5Q7_9BACT</name>
<evidence type="ECO:0000313" key="4">
    <source>
        <dbReference type="EMBL" id="VEU75941.1"/>
    </source>
</evidence>
<evidence type="ECO:0000259" key="3">
    <source>
        <dbReference type="Pfam" id="PF01732"/>
    </source>
</evidence>
<sequence length="541" mass="61558">MSKLSRFLLVFSLMAPGAVVSCTDANLEQITIKNNPKNDDSSQNNQPIIDNPNSNNDNSKDNSDALPDTNSISEQPSVETNPVSNTEIKTTNYQFNPIQASRNTFLTKNDDYIQSIKYRTFSLKWYMQQKGTTQGYSVSGTLWMLDYMHLGNNKFKFYFGTNYHVASNLFSAKDYDIYQQPNRLKTFNPYYYEFAWASDAYDTNSKVGDSNWNRVQIPFNSKNSILRNFFLAHNFLQPNALPNLKSTYFADFAIVEFEIDLDALSKSDYKAKAFRVKLAQAMNEVNKSIKKFTNLDQTNSNKYLFTDNKIPYATLDYASVLDTYEKSKTNSLEQISEIVKEKLATYNYSLVPRYLYSFGYPAPSENNDSGIFNTIDANERNTLGYSSDDPSLGFSIQKDYVLKNYDQNSYFNNEVATKFYAFMYSFNSKNAPDKGASGSLVLNEQGLPIGLLLGHLSNPVTYIDANKNFQEASRALIQPFVQNIPLYSQNNQITIPAFNLLDHTNSELYPQQLVSYRSRINDVYGKDAKTAVFGGEIVTLL</sequence>
<feature type="region of interest" description="Disordered" evidence="1">
    <location>
        <begin position="33"/>
        <end position="88"/>
    </location>
</feature>
<dbReference type="EMBL" id="LR215039">
    <property type="protein sequence ID" value="VEU75941.1"/>
    <property type="molecule type" value="Genomic_DNA"/>
</dbReference>
<dbReference type="NCBIfam" id="NF045841">
    <property type="entry name" value="Ig_SerProt_MIP"/>
    <property type="match status" value="1"/>
</dbReference>
<dbReference type="RefSeq" id="WP_129693728.1">
    <property type="nucleotide sequence ID" value="NZ_LR215039.1"/>
</dbReference>
<dbReference type="PROSITE" id="PS51257">
    <property type="entry name" value="PROKAR_LIPOPROTEIN"/>
    <property type="match status" value="1"/>
</dbReference>
<dbReference type="InterPro" id="IPR022382">
    <property type="entry name" value="Mycoplasma_peptidase_DUF31"/>
</dbReference>
<organism evidence="4 5">
    <name type="scientific">Mycoplasmopsis columboralis</name>
    <dbReference type="NCBI Taxonomy" id="171282"/>
    <lineage>
        <taxon>Bacteria</taxon>
        <taxon>Bacillati</taxon>
        <taxon>Mycoplasmatota</taxon>
        <taxon>Mycoplasmoidales</taxon>
        <taxon>Metamycoplasmataceae</taxon>
        <taxon>Mycoplasmopsis</taxon>
    </lineage>
</organism>
<feature type="signal peptide" evidence="2">
    <location>
        <begin position="1"/>
        <end position="21"/>
    </location>
</feature>
<evidence type="ECO:0000256" key="2">
    <source>
        <dbReference type="SAM" id="SignalP"/>
    </source>
</evidence>
<feature type="domain" description="DUF31" evidence="3">
    <location>
        <begin position="111"/>
        <end position="452"/>
    </location>
</feature>
<evidence type="ECO:0000256" key="1">
    <source>
        <dbReference type="SAM" id="MobiDB-lite"/>
    </source>
</evidence>
<feature type="chain" id="PRO_5018981070" description="DUF31 domain-containing protein" evidence="2">
    <location>
        <begin position="22"/>
        <end position="541"/>
    </location>
</feature>
<dbReference type="Proteomes" id="UP000289497">
    <property type="component" value="Chromosome"/>
</dbReference>
<reference evidence="4 5" key="1">
    <citation type="submission" date="2019-01" db="EMBL/GenBank/DDBJ databases">
        <authorList>
            <consortium name="Pathogen Informatics"/>
        </authorList>
    </citation>
    <scope>NUCLEOTIDE SEQUENCE [LARGE SCALE GENOMIC DNA]</scope>
    <source>
        <strain evidence="4 5">NCTC10179</strain>
    </source>
</reference>
<feature type="compositionally biased region" description="Polar residues" evidence="1">
    <location>
        <begin position="68"/>
        <end position="88"/>
    </location>
</feature>
<dbReference type="OrthoDB" id="397369at2"/>
<accession>A0A449B5Q7</accession>
<dbReference type="KEGG" id="mcou:NCTC10179_00097"/>